<protein>
    <submittedName>
        <fullName evidence="1">mTERF domain-containing protein</fullName>
    </submittedName>
</protein>
<keyword evidence="2" id="KW-1185">Reference proteome</keyword>
<dbReference type="EMBL" id="BKCP01001669">
    <property type="protein sequence ID" value="GER27289.1"/>
    <property type="molecule type" value="Genomic_DNA"/>
</dbReference>
<accession>A0A5A7P3H0</accession>
<comment type="caution">
    <text evidence="1">The sequence shown here is derived from an EMBL/GenBank/DDBJ whole genome shotgun (WGS) entry which is preliminary data.</text>
</comment>
<reference evidence="2" key="1">
    <citation type="journal article" date="2019" name="Curr. Biol.">
        <title>Genome Sequence of Striga asiatica Provides Insight into the Evolution of Plant Parasitism.</title>
        <authorList>
            <person name="Yoshida S."/>
            <person name="Kim S."/>
            <person name="Wafula E.K."/>
            <person name="Tanskanen J."/>
            <person name="Kim Y.M."/>
            <person name="Honaas L."/>
            <person name="Yang Z."/>
            <person name="Spallek T."/>
            <person name="Conn C.E."/>
            <person name="Ichihashi Y."/>
            <person name="Cheong K."/>
            <person name="Cui S."/>
            <person name="Der J.P."/>
            <person name="Gundlach H."/>
            <person name="Jiao Y."/>
            <person name="Hori C."/>
            <person name="Ishida J.K."/>
            <person name="Kasahara H."/>
            <person name="Kiba T."/>
            <person name="Kim M.S."/>
            <person name="Koo N."/>
            <person name="Laohavisit A."/>
            <person name="Lee Y.H."/>
            <person name="Lumba S."/>
            <person name="McCourt P."/>
            <person name="Mortimer J.C."/>
            <person name="Mutuku J.M."/>
            <person name="Nomura T."/>
            <person name="Sasaki-Sekimoto Y."/>
            <person name="Seto Y."/>
            <person name="Wang Y."/>
            <person name="Wakatake T."/>
            <person name="Sakakibara H."/>
            <person name="Demura T."/>
            <person name="Yamaguchi S."/>
            <person name="Yoneyama K."/>
            <person name="Manabe R.I."/>
            <person name="Nelson D.C."/>
            <person name="Schulman A.H."/>
            <person name="Timko M.P."/>
            <person name="dePamphilis C.W."/>
            <person name="Choi D."/>
            <person name="Shirasu K."/>
        </authorList>
    </citation>
    <scope>NUCLEOTIDE SEQUENCE [LARGE SCALE GENOMIC DNA]</scope>
    <source>
        <strain evidence="2">cv. UVA1</strain>
    </source>
</reference>
<evidence type="ECO:0000313" key="2">
    <source>
        <dbReference type="Proteomes" id="UP000325081"/>
    </source>
</evidence>
<gene>
    <name evidence="1" type="ORF">STAS_02984</name>
</gene>
<evidence type="ECO:0000313" key="1">
    <source>
        <dbReference type="EMBL" id="GER27289.1"/>
    </source>
</evidence>
<name>A0A5A7P3H0_STRAF</name>
<dbReference type="AlphaFoldDB" id="A0A5A7P3H0"/>
<proteinExistence type="predicted"/>
<organism evidence="1 2">
    <name type="scientific">Striga asiatica</name>
    <name type="common">Asiatic witchweed</name>
    <name type="synonym">Buchnera asiatica</name>
    <dbReference type="NCBI Taxonomy" id="4170"/>
    <lineage>
        <taxon>Eukaryota</taxon>
        <taxon>Viridiplantae</taxon>
        <taxon>Streptophyta</taxon>
        <taxon>Embryophyta</taxon>
        <taxon>Tracheophyta</taxon>
        <taxon>Spermatophyta</taxon>
        <taxon>Magnoliopsida</taxon>
        <taxon>eudicotyledons</taxon>
        <taxon>Gunneridae</taxon>
        <taxon>Pentapetalae</taxon>
        <taxon>asterids</taxon>
        <taxon>lamiids</taxon>
        <taxon>Lamiales</taxon>
        <taxon>Orobanchaceae</taxon>
        <taxon>Buchnereae</taxon>
        <taxon>Striga</taxon>
    </lineage>
</organism>
<sequence length="227" mass="25140">MTPHFNSYSINKKLINLGSVVVTSGLGVTLGPADLPVAARCSILEARRSSFPVLRNRRMENAPFTAAVSQRLERNLRRARRTVKFFRGGWPARLPLPLTAAGPCLASLTFSAVLNTAANGWRQAIPGQKVRPARPRLAAVAGRLLAAQPPKKYSNCIYTASTFPSFDSEAQQQTDDSNRLEEVREAIREYLEQLGVSREDASRISFGCPNYLKMLIDGVQDLDVRRR</sequence>
<dbReference type="Proteomes" id="UP000325081">
    <property type="component" value="Unassembled WGS sequence"/>
</dbReference>